<protein>
    <submittedName>
        <fullName evidence="2">DNA-binding protein with PD1-like motif</fullName>
    </submittedName>
</protein>
<comment type="caution">
    <text evidence="2">The sequence shown here is derived from an EMBL/GenBank/DDBJ whole genome shotgun (WGS) entry which is preliminary data.</text>
</comment>
<dbReference type="SUPFAM" id="SSF117856">
    <property type="entry name" value="AF0104/ALDC/Ptd012-like"/>
    <property type="match status" value="1"/>
</dbReference>
<dbReference type="Gene3D" id="3.30.1330.80">
    <property type="entry name" value="Hypothetical protein, similar to alpha- acetolactate decarboxylase, domain 2"/>
    <property type="match status" value="1"/>
</dbReference>
<organism evidence="2 3">
    <name type="scientific">Hydrogenophaga laconesensis</name>
    <dbReference type="NCBI Taxonomy" id="1805971"/>
    <lineage>
        <taxon>Bacteria</taxon>
        <taxon>Pseudomonadati</taxon>
        <taxon>Pseudomonadota</taxon>
        <taxon>Betaproteobacteria</taxon>
        <taxon>Burkholderiales</taxon>
        <taxon>Comamonadaceae</taxon>
        <taxon>Hydrogenophaga</taxon>
    </lineage>
</organism>
<dbReference type="PIRSF" id="PIRSF016702">
    <property type="entry name" value="DNA_bp_PD1"/>
    <property type="match status" value="1"/>
</dbReference>
<dbReference type="InterPro" id="IPR005175">
    <property type="entry name" value="PPC_dom"/>
</dbReference>
<name>A0ABU1VB95_9BURK</name>
<dbReference type="CDD" id="cd11378">
    <property type="entry name" value="DUF296"/>
    <property type="match status" value="1"/>
</dbReference>
<dbReference type="PROSITE" id="PS51742">
    <property type="entry name" value="PPC"/>
    <property type="match status" value="1"/>
</dbReference>
<evidence type="ECO:0000313" key="2">
    <source>
        <dbReference type="EMBL" id="MDR7094583.1"/>
    </source>
</evidence>
<dbReference type="PANTHER" id="PTHR34988:SF1">
    <property type="entry name" value="DNA-BINDING PROTEIN"/>
    <property type="match status" value="1"/>
</dbReference>
<keyword evidence="3" id="KW-1185">Reference proteome</keyword>
<gene>
    <name evidence="2" type="ORF">J2X09_002324</name>
</gene>
<dbReference type="PANTHER" id="PTHR34988">
    <property type="entry name" value="PROTEIN, PUTATIVE-RELATED"/>
    <property type="match status" value="1"/>
</dbReference>
<dbReference type="EMBL" id="JAVDWE010000005">
    <property type="protein sequence ID" value="MDR7094583.1"/>
    <property type="molecule type" value="Genomic_DNA"/>
</dbReference>
<dbReference type="InterPro" id="IPR025707">
    <property type="entry name" value="DNA_bp_PD1"/>
</dbReference>
<reference evidence="2 3" key="1">
    <citation type="submission" date="2023-07" db="EMBL/GenBank/DDBJ databases">
        <title>Sorghum-associated microbial communities from plants grown in Nebraska, USA.</title>
        <authorList>
            <person name="Schachtman D."/>
        </authorList>
    </citation>
    <scope>NUCLEOTIDE SEQUENCE [LARGE SCALE GENOMIC DNA]</scope>
    <source>
        <strain evidence="2 3">BE240</strain>
    </source>
</reference>
<dbReference type="Proteomes" id="UP001265550">
    <property type="component" value="Unassembled WGS sequence"/>
</dbReference>
<evidence type="ECO:0000259" key="1">
    <source>
        <dbReference type="PROSITE" id="PS51742"/>
    </source>
</evidence>
<sequence>MKSKLIHEADGQRTFAIVLSRGDEITACLTAFARQEKLSAASLKAIGALERAELAWLNWDTKKYDPIDVDEQVEVASLTGDVALGPDNQPALHIHTVLGKRDGAAVAGHLRSGVVRPTLEVILTESPRHLCKRHDPESGLALIAPDA</sequence>
<dbReference type="Pfam" id="PF03479">
    <property type="entry name" value="PCC"/>
    <property type="match status" value="1"/>
</dbReference>
<accession>A0ABU1VB95</accession>
<dbReference type="RefSeq" id="WP_204733576.1">
    <property type="nucleotide sequence ID" value="NZ_JAVDWE010000005.1"/>
</dbReference>
<proteinExistence type="predicted"/>
<feature type="domain" description="PPC" evidence="1">
    <location>
        <begin position="8"/>
        <end position="146"/>
    </location>
</feature>
<evidence type="ECO:0000313" key="3">
    <source>
        <dbReference type="Proteomes" id="UP001265550"/>
    </source>
</evidence>